<dbReference type="EMBL" id="JGZO01000004">
    <property type="protein sequence ID" value="KFI95199.1"/>
    <property type="molecule type" value="Genomic_DNA"/>
</dbReference>
<dbReference type="InterPro" id="IPR010093">
    <property type="entry name" value="SinI_DNA-bd"/>
</dbReference>
<evidence type="ECO:0000313" key="2">
    <source>
        <dbReference type="EMBL" id="KFI95199.1"/>
    </source>
</evidence>
<reference evidence="2 3" key="1">
    <citation type="submission" date="2014-03" db="EMBL/GenBank/DDBJ databases">
        <title>Genomics of Bifidobacteria.</title>
        <authorList>
            <person name="Ventura M."/>
            <person name="Milani C."/>
            <person name="Lugli G.A."/>
        </authorList>
    </citation>
    <scope>NUCLEOTIDE SEQUENCE [LARGE SCALE GENOMIC DNA]</scope>
    <source>
        <strain evidence="2 3">LMG 21589</strain>
    </source>
</reference>
<gene>
    <name evidence="2" type="ORF">BSCA_1017</name>
</gene>
<dbReference type="AlphaFoldDB" id="A0A087DI49"/>
<organism evidence="2 3">
    <name type="scientific">Bifidobacterium scardovii</name>
    <dbReference type="NCBI Taxonomy" id="158787"/>
    <lineage>
        <taxon>Bacteria</taxon>
        <taxon>Bacillati</taxon>
        <taxon>Actinomycetota</taxon>
        <taxon>Actinomycetes</taxon>
        <taxon>Bifidobacteriales</taxon>
        <taxon>Bifidobacteriaceae</taxon>
        <taxon>Bifidobacterium</taxon>
    </lineage>
</organism>
<dbReference type="NCBIfam" id="TIGR01764">
    <property type="entry name" value="excise"/>
    <property type="match status" value="1"/>
</dbReference>
<comment type="caution">
    <text evidence="2">The sequence shown here is derived from an EMBL/GenBank/DDBJ whole genome shotgun (WGS) entry which is preliminary data.</text>
</comment>
<dbReference type="RefSeq" id="WP_033519688.1">
    <property type="nucleotide sequence ID" value="NZ_CAUPKV010000009.1"/>
</dbReference>
<dbReference type="InterPro" id="IPR041657">
    <property type="entry name" value="HTH_17"/>
</dbReference>
<dbReference type="GO" id="GO:0003677">
    <property type="term" value="F:DNA binding"/>
    <property type="evidence" value="ECO:0007669"/>
    <property type="project" value="InterPro"/>
</dbReference>
<dbReference type="eggNOG" id="ENOG5031YJR">
    <property type="taxonomic scope" value="Bacteria"/>
</dbReference>
<name>A0A087DI49_9BIFI</name>
<dbReference type="Proteomes" id="UP000029033">
    <property type="component" value="Unassembled WGS sequence"/>
</dbReference>
<proteinExistence type="predicted"/>
<protein>
    <submittedName>
        <fullName evidence="2">Putative DNA binding protein</fullName>
    </submittedName>
</protein>
<dbReference type="Pfam" id="PF12728">
    <property type="entry name" value="HTH_17"/>
    <property type="match status" value="1"/>
</dbReference>
<keyword evidence="3" id="KW-1185">Reference proteome</keyword>
<feature type="domain" description="Helix-turn-helix" evidence="1">
    <location>
        <begin position="97"/>
        <end position="146"/>
    </location>
</feature>
<sequence>MMEYWNVVIEFDHCYADDGVDEDILDAFLDWHAAVAQSPSGRLEVTLSLPAESMRQACLTALSLLADRKSLPEAIQIRVLQSAEFDRLNGFAPVPPMLSVTEAAAVLNISRQRVLQMIHDHSLHGVKVGNGWALVRAEIDSLLAAKHNESIS</sequence>
<evidence type="ECO:0000259" key="1">
    <source>
        <dbReference type="Pfam" id="PF12728"/>
    </source>
</evidence>
<dbReference type="GeneID" id="85167137"/>
<evidence type="ECO:0000313" key="3">
    <source>
        <dbReference type="Proteomes" id="UP000029033"/>
    </source>
</evidence>
<accession>A0A087DI49</accession>